<dbReference type="EnsemblPlants" id="OPUNC06G03440.1">
    <property type="protein sequence ID" value="OPUNC06G03440.1"/>
    <property type="gene ID" value="OPUNC06G03440"/>
</dbReference>
<feature type="domain" description="DUF676" evidence="2">
    <location>
        <begin position="127"/>
        <end position="357"/>
    </location>
</feature>
<accession>A0A0E0L810</accession>
<keyword evidence="4" id="KW-1185">Reference proteome</keyword>
<dbReference type="STRING" id="4537.A0A0E0L810"/>
<dbReference type="Proteomes" id="UP000026962">
    <property type="component" value="Chromosome 6"/>
</dbReference>
<evidence type="ECO:0000313" key="4">
    <source>
        <dbReference type="Proteomes" id="UP000026962"/>
    </source>
</evidence>
<evidence type="ECO:0000256" key="1">
    <source>
        <dbReference type="SAM" id="MobiDB-lite"/>
    </source>
</evidence>
<organism evidence="3">
    <name type="scientific">Oryza punctata</name>
    <name type="common">Red rice</name>
    <dbReference type="NCBI Taxonomy" id="4537"/>
    <lineage>
        <taxon>Eukaryota</taxon>
        <taxon>Viridiplantae</taxon>
        <taxon>Streptophyta</taxon>
        <taxon>Embryophyta</taxon>
        <taxon>Tracheophyta</taxon>
        <taxon>Spermatophyta</taxon>
        <taxon>Magnoliopsida</taxon>
        <taxon>Liliopsida</taxon>
        <taxon>Poales</taxon>
        <taxon>Poaceae</taxon>
        <taxon>BOP clade</taxon>
        <taxon>Oryzoideae</taxon>
        <taxon>Oryzeae</taxon>
        <taxon>Oryzinae</taxon>
        <taxon>Oryza</taxon>
    </lineage>
</organism>
<dbReference type="FunFam" id="3.40.50.1820:FF:000175">
    <property type="entry name" value="Hydrolase-like protein family"/>
    <property type="match status" value="1"/>
</dbReference>
<dbReference type="eggNOG" id="KOG4372">
    <property type="taxonomic scope" value="Eukaryota"/>
</dbReference>
<dbReference type="SUPFAM" id="SSF53474">
    <property type="entry name" value="alpha/beta-Hydrolases"/>
    <property type="match status" value="1"/>
</dbReference>
<dbReference type="InterPro" id="IPR044294">
    <property type="entry name" value="Lipase-like"/>
</dbReference>
<dbReference type="InterPro" id="IPR029058">
    <property type="entry name" value="AB_hydrolase_fold"/>
</dbReference>
<dbReference type="Pfam" id="PF05057">
    <property type="entry name" value="DUF676"/>
    <property type="match status" value="1"/>
</dbReference>
<evidence type="ECO:0000313" key="3">
    <source>
        <dbReference type="EnsemblPlants" id="OPUNC06G03440.1"/>
    </source>
</evidence>
<dbReference type="AlphaFoldDB" id="A0A0E0L810"/>
<evidence type="ECO:0000259" key="2">
    <source>
        <dbReference type="Pfam" id="PF05057"/>
    </source>
</evidence>
<dbReference type="GO" id="GO:0005777">
    <property type="term" value="C:peroxisome"/>
    <property type="evidence" value="ECO:0007669"/>
    <property type="project" value="EnsemblPlants"/>
</dbReference>
<dbReference type="OMA" id="VDVEYYP"/>
<reference evidence="3" key="2">
    <citation type="submission" date="2018-05" db="EMBL/GenBank/DDBJ databases">
        <title>OpunRS2 (Oryza punctata Reference Sequence Version 2).</title>
        <authorList>
            <person name="Zhang J."/>
            <person name="Kudrna D."/>
            <person name="Lee S."/>
            <person name="Talag J."/>
            <person name="Welchert J."/>
            <person name="Wing R.A."/>
        </authorList>
    </citation>
    <scope>NUCLEOTIDE SEQUENCE [LARGE SCALE GENOMIC DNA]</scope>
</reference>
<dbReference type="PANTHER" id="PTHR12482:SF11">
    <property type="entry name" value="LIPASE YOR059C ISOFORM X1"/>
    <property type="match status" value="1"/>
</dbReference>
<dbReference type="Gene3D" id="3.40.50.1820">
    <property type="entry name" value="alpha/beta hydrolase"/>
    <property type="match status" value="1"/>
</dbReference>
<sequence length="474" mass="51837">MNRFIPTVRGESDGERGGAGRGQRLPTPPPCVTSHRRRRRLILLGCGAGTGWRPRFPLLATAATTTTTAPPIIATNSAADASAPPPPPPAGRLGTSRELYFHPTFIARGSRSRVSCSSMEKSQRKQGPDHLLILVHGIIASPSDWTYGEAVLKKRLGDNFFIYASSSNIYTKTFDGIDVAGRRLANEVLDVIKKMAGLRKISFLAHSLGGLFARYAISILYSTAMKDASQSAACIAPTTEGSEKLECTSGLGAIAGLEPINFITLATPHLGVRGKNQLPFLQGLSILEKIAAPLAPLVVGRTGGQLFLTDGEPSKPPLLLQMASDHEDKKFISALAAFKNRILYANVSYDHMVGWRTSSIRREKYLTKPSHRSLHGYKHIVNMEYCSPISSDGPHFPLQAARAKEAAQSRPNKENTEEYHQMMEEEMIHGLQRVGWKKVDVNFHTALWPYSAHNNIHVKNEWLHNAGAGVIAHC</sequence>
<dbReference type="HOGENOM" id="CLU_044151_2_1_1"/>
<dbReference type="PANTHER" id="PTHR12482">
    <property type="entry name" value="LIPASE ROG1-RELATED-RELATED"/>
    <property type="match status" value="1"/>
</dbReference>
<name>A0A0E0L810_ORYPU</name>
<dbReference type="InterPro" id="IPR007751">
    <property type="entry name" value="DUF676_lipase-like"/>
</dbReference>
<proteinExistence type="predicted"/>
<protein>
    <recommendedName>
        <fullName evidence="2">DUF676 domain-containing protein</fullName>
    </recommendedName>
</protein>
<dbReference type="Gramene" id="OPUNC06G03440.1">
    <property type="protein sequence ID" value="OPUNC06G03440.1"/>
    <property type="gene ID" value="OPUNC06G03440"/>
</dbReference>
<reference evidence="3" key="1">
    <citation type="submission" date="2015-04" db="UniProtKB">
        <authorList>
            <consortium name="EnsemblPlants"/>
        </authorList>
    </citation>
    <scope>IDENTIFICATION</scope>
</reference>
<feature type="region of interest" description="Disordered" evidence="1">
    <location>
        <begin position="1"/>
        <end position="33"/>
    </location>
</feature>